<evidence type="ECO:0000313" key="3">
    <source>
        <dbReference type="Proteomes" id="UP001209654"/>
    </source>
</evidence>
<keyword evidence="3" id="KW-1185">Reference proteome</keyword>
<comment type="caution">
    <text evidence="2">The sequence shown here is derived from an EMBL/GenBank/DDBJ whole genome shotgun (WGS) entry which is preliminary data.</text>
</comment>
<feature type="region of interest" description="Disordered" evidence="1">
    <location>
        <begin position="1"/>
        <end position="21"/>
    </location>
</feature>
<organism evidence="2 3">
    <name type="scientific">Arthrobacter mangrovi</name>
    <dbReference type="NCBI Taxonomy" id="2966350"/>
    <lineage>
        <taxon>Bacteria</taxon>
        <taxon>Bacillati</taxon>
        <taxon>Actinomycetota</taxon>
        <taxon>Actinomycetes</taxon>
        <taxon>Micrococcales</taxon>
        <taxon>Micrococcaceae</taxon>
        <taxon>Arthrobacter</taxon>
    </lineage>
</organism>
<protein>
    <submittedName>
        <fullName evidence="2">Uncharacterized protein</fullName>
    </submittedName>
</protein>
<name>A0ABQ5MSE2_9MICC</name>
<gene>
    <name evidence="2" type="ORF">AHIS1636_13500</name>
</gene>
<proteinExistence type="predicted"/>
<reference evidence="2 3" key="1">
    <citation type="journal article" date="2023" name="Int. J. Syst. Evol. Microbiol.">
        <title>Arthrobacter mangrovi sp. nov., an actinobacterium isolated from the rhizosphere of a mangrove.</title>
        <authorList>
            <person name="Hamada M."/>
            <person name="Saitou S."/>
            <person name="Enomoto N."/>
            <person name="Nanri K."/>
            <person name="Hidaka K."/>
            <person name="Miura T."/>
            <person name="Tamura T."/>
        </authorList>
    </citation>
    <scope>NUCLEOTIDE SEQUENCE [LARGE SCALE GENOMIC DNA]</scope>
    <source>
        <strain evidence="2 3">NBRC 112813</strain>
    </source>
</reference>
<sequence>MAGHGRDADFCTGLPPQPVRQEDFRLGGPGQFVGTRLQLQLSGCMELRLHVLE</sequence>
<dbReference type="Proteomes" id="UP001209654">
    <property type="component" value="Unassembled WGS sequence"/>
</dbReference>
<accession>A0ABQ5MSE2</accession>
<evidence type="ECO:0000256" key="1">
    <source>
        <dbReference type="SAM" id="MobiDB-lite"/>
    </source>
</evidence>
<dbReference type="EMBL" id="BRVS01000005">
    <property type="protein sequence ID" value="GLB66911.1"/>
    <property type="molecule type" value="Genomic_DNA"/>
</dbReference>
<evidence type="ECO:0000313" key="2">
    <source>
        <dbReference type="EMBL" id="GLB66911.1"/>
    </source>
</evidence>